<dbReference type="Pfam" id="PF04542">
    <property type="entry name" value="Sigma70_r2"/>
    <property type="match status" value="1"/>
</dbReference>
<dbReference type="NCBIfam" id="TIGR02937">
    <property type="entry name" value="sigma70-ECF"/>
    <property type="match status" value="1"/>
</dbReference>
<dbReference type="Gene3D" id="1.10.1740.10">
    <property type="match status" value="1"/>
</dbReference>
<dbReference type="Proteomes" id="UP001172083">
    <property type="component" value="Unassembled WGS sequence"/>
</dbReference>
<dbReference type="InterPro" id="IPR013325">
    <property type="entry name" value="RNA_pol_sigma_r2"/>
</dbReference>
<keyword evidence="3" id="KW-0804">Transcription</keyword>
<dbReference type="RefSeq" id="WP_346760566.1">
    <property type="nucleotide sequence ID" value="NZ_JAUJEB010000006.1"/>
</dbReference>
<comment type="caution">
    <text evidence="5">The sequence shown here is derived from an EMBL/GenBank/DDBJ whole genome shotgun (WGS) entry which is preliminary data.</text>
</comment>
<keyword evidence="2" id="KW-0731">Sigma factor</keyword>
<evidence type="ECO:0000259" key="4">
    <source>
        <dbReference type="Pfam" id="PF04542"/>
    </source>
</evidence>
<evidence type="ECO:0000256" key="3">
    <source>
        <dbReference type="ARBA" id="ARBA00023163"/>
    </source>
</evidence>
<organism evidence="5 6">
    <name type="scientific">Agaribacillus aureus</name>
    <dbReference type="NCBI Taxonomy" id="3051825"/>
    <lineage>
        <taxon>Bacteria</taxon>
        <taxon>Pseudomonadati</taxon>
        <taxon>Bacteroidota</taxon>
        <taxon>Cytophagia</taxon>
        <taxon>Cytophagales</taxon>
        <taxon>Splendidivirgaceae</taxon>
        <taxon>Agaribacillus</taxon>
    </lineage>
</organism>
<dbReference type="InterPro" id="IPR014284">
    <property type="entry name" value="RNA_pol_sigma-70_dom"/>
</dbReference>
<dbReference type="SUPFAM" id="SSF88946">
    <property type="entry name" value="Sigma2 domain of RNA polymerase sigma factors"/>
    <property type="match status" value="1"/>
</dbReference>
<protein>
    <submittedName>
        <fullName evidence="5">RNA polymerase sigma factor</fullName>
    </submittedName>
</protein>
<accession>A0ABT8LC60</accession>
<dbReference type="PANTHER" id="PTHR43133">
    <property type="entry name" value="RNA POLYMERASE ECF-TYPE SIGMA FACTO"/>
    <property type="match status" value="1"/>
</dbReference>
<evidence type="ECO:0000313" key="6">
    <source>
        <dbReference type="Proteomes" id="UP001172083"/>
    </source>
</evidence>
<evidence type="ECO:0000313" key="5">
    <source>
        <dbReference type="EMBL" id="MDN5215228.1"/>
    </source>
</evidence>
<reference evidence="5" key="1">
    <citation type="submission" date="2023-06" db="EMBL/GenBank/DDBJ databases">
        <title>Genomic of Agaribacillus aureum.</title>
        <authorList>
            <person name="Wang G."/>
        </authorList>
    </citation>
    <scope>NUCLEOTIDE SEQUENCE</scope>
    <source>
        <strain evidence="5">BMA12</strain>
    </source>
</reference>
<evidence type="ECO:0000256" key="1">
    <source>
        <dbReference type="ARBA" id="ARBA00023015"/>
    </source>
</evidence>
<dbReference type="InterPro" id="IPR039425">
    <property type="entry name" value="RNA_pol_sigma-70-like"/>
</dbReference>
<dbReference type="EMBL" id="JAUJEB010000006">
    <property type="protein sequence ID" value="MDN5215228.1"/>
    <property type="molecule type" value="Genomic_DNA"/>
</dbReference>
<dbReference type="InterPro" id="IPR007627">
    <property type="entry name" value="RNA_pol_sigma70_r2"/>
</dbReference>
<keyword evidence="1" id="KW-0805">Transcription regulation</keyword>
<name>A0ABT8LC60_9BACT</name>
<proteinExistence type="predicted"/>
<evidence type="ECO:0000256" key="2">
    <source>
        <dbReference type="ARBA" id="ARBA00023082"/>
    </source>
</evidence>
<sequence length="270" mass="30737">MRGKIEILVDKANSGDRDALESVILEIKDMVYHLSLKMLLFADDAQDATQEILVRIITHLSTFKGESRFMTWVYRVATNYLLTVKGKKSHEVAMPFEAYADLIDTGQSDLVTHAKNEGELLLLEEEVKVSCTHGLLLCLNEMSRMVYILGEILEFNSVEGAEILEMTPENFRKQLSRSRVKIRHFLESKCGLVNPGNACRCKRKIDFLVEKQLINPGQLQFARHSNRSIDLIEKIDAVHRTVAIFRSVPVAKAPKHVMKQVRKVVNAINF</sequence>
<dbReference type="PANTHER" id="PTHR43133:SF51">
    <property type="entry name" value="RNA POLYMERASE SIGMA FACTOR"/>
    <property type="match status" value="1"/>
</dbReference>
<feature type="domain" description="RNA polymerase sigma-70 region 2" evidence="4">
    <location>
        <begin position="28"/>
        <end position="82"/>
    </location>
</feature>
<gene>
    <name evidence="5" type="ORF">QQ020_24320</name>
</gene>
<keyword evidence="6" id="KW-1185">Reference proteome</keyword>